<dbReference type="STRING" id="1379903.ATO8_13972"/>
<evidence type="ECO:0000259" key="3">
    <source>
        <dbReference type="Pfam" id="PF06904"/>
    </source>
</evidence>
<dbReference type="eggNOG" id="COG3921">
    <property type="taxonomic scope" value="Bacteria"/>
</dbReference>
<accession>W4HIG7</accession>
<evidence type="ECO:0000313" key="4">
    <source>
        <dbReference type="EMBL" id="ETW12208.1"/>
    </source>
</evidence>
<dbReference type="EMBL" id="AQQW01000008">
    <property type="protein sequence ID" value="ETW12208.1"/>
    <property type="molecule type" value="Genomic_DNA"/>
</dbReference>
<reference evidence="4 5" key="1">
    <citation type="journal article" date="2014" name="Antonie Van Leeuwenhoek">
        <title>Roseivivax atlanticus sp. nov., isolated from surface seawater of the Atlantic Ocean.</title>
        <authorList>
            <person name="Li G."/>
            <person name="Lai Q."/>
            <person name="Liu X."/>
            <person name="Sun F."/>
            <person name="Shao Z."/>
        </authorList>
    </citation>
    <scope>NUCLEOTIDE SEQUENCE [LARGE SCALE GENOMIC DNA]</scope>
    <source>
        <strain evidence="4 5">22II-s10s</strain>
    </source>
</reference>
<gene>
    <name evidence="4" type="ORF">ATO8_13972</name>
</gene>
<evidence type="ECO:0000256" key="2">
    <source>
        <dbReference type="SAM" id="SignalP"/>
    </source>
</evidence>
<proteinExistence type="predicted"/>
<protein>
    <recommendedName>
        <fullName evidence="3">Extensin-like C-terminal domain-containing protein</fullName>
    </recommendedName>
</protein>
<feature type="signal peptide" evidence="2">
    <location>
        <begin position="1"/>
        <end position="19"/>
    </location>
</feature>
<keyword evidence="2" id="KW-0732">Signal</keyword>
<feature type="domain" description="Extensin-like C-terminal" evidence="3">
    <location>
        <begin position="175"/>
        <end position="326"/>
    </location>
</feature>
<name>W4HIG7_9RHOB</name>
<organism evidence="4 5">
    <name type="scientific">Roseivivax marinus</name>
    <dbReference type="NCBI Taxonomy" id="1379903"/>
    <lineage>
        <taxon>Bacteria</taxon>
        <taxon>Pseudomonadati</taxon>
        <taxon>Pseudomonadota</taxon>
        <taxon>Alphaproteobacteria</taxon>
        <taxon>Rhodobacterales</taxon>
        <taxon>Roseobacteraceae</taxon>
        <taxon>Roseivivax</taxon>
    </lineage>
</organism>
<dbReference type="RefSeq" id="WP_043845219.1">
    <property type="nucleotide sequence ID" value="NZ_AQQW01000008.1"/>
</dbReference>
<feature type="chain" id="PRO_5004842142" description="Extensin-like C-terminal domain-containing protein" evidence="2">
    <location>
        <begin position="20"/>
        <end position="326"/>
    </location>
</feature>
<evidence type="ECO:0000313" key="5">
    <source>
        <dbReference type="Proteomes" id="UP000019063"/>
    </source>
</evidence>
<keyword evidence="5" id="KW-1185">Reference proteome</keyword>
<dbReference type="PATRIC" id="fig|1317118.6.peg.2874"/>
<evidence type="ECO:0000256" key="1">
    <source>
        <dbReference type="SAM" id="MobiDB-lite"/>
    </source>
</evidence>
<dbReference type="InterPro" id="IPR009683">
    <property type="entry name" value="Extensin-like_C"/>
</dbReference>
<dbReference type="Pfam" id="PF06904">
    <property type="entry name" value="Extensin-like_C"/>
    <property type="match status" value="1"/>
</dbReference>
<dbReference type="Proteomes" id="UP000019063">
    <property type="component" value="Unassembled WGS sequence"/>
</dbReference>
<dbReference type="AlphaFoldDB" id="W4HIG7"/>
<sequence length="326" mass="34732">MIRLVLLSLALAGPAAALAPDTSLRPAARADYSDEGTNAAADSTEGKAVSVPPEDEGGPRRTIVARLSAANRPAARPDSVAEAVIAAQLLQRWERMEPVPRADPIEEFPGYEGVDVRAFAQASPQAVATALRPILRTKELVQKAMARQQERRRGQICGDPAIQGEAVGYVPGRINACGIADGVKVRAVSGIPLSQQALIDCTTARALKSWVDRGLKPAVGNAGGGVAEIRIAAHYACRTRNNQPGAKVSEHGKGRAIDISAIRLRDGTNMTVLGGWRTQNQGPILRRAYGAACGIFGTTLGPDSDRFHQDHFHFDTARYRSGSYCR</sequence>
<feature type="region of interest" description="Disordered" evidence="1">
    <location>
        <begin position="29"/>
        <end position="59"/>
    </location>
</feature>
<comment type="caution">
    <text evidence="4">The sequence shown here is derived from an EMBL/GenBank/DDBJ whole genome shotgun (WGS) entry which is preliminary data.</text>
</comment>